<comment type="caution">
    <text evidence="9">Lacks conserved residue(s) required for the propagation of feature annotation.</text>
</comment>
<dbReference type="Proteomes" id="UP000230233">
    <property type="component" value="Chromosome IV"/>
</dbReference>
<reference evidence="13" key="1">
    <citation type="submission" date="2017-10" db="EMBL/GenBank/DDBJ databases">
        <title>Rapid genome shrinkage in a self-fertile nematode reveals novel sperm competition proteins.</title>
        <authorList>
            <person name="Yin D."/>
            <person name="Schwarz E.M."/>
            <person name="Thomas C.G."/>
            <person name="Felde R.L."/>
            <person name="Korf I.F."/>
            <person name="Cutter A.D."/>
            <person name="Schartner C.M."/>
            <person name="Ralston E.J."/>
            <person name="Meyer B.J."/>
            <person name="Haag E.S."/>
        </authorList>
    </citation>
    <scope>NUCLEOTIDE SEQUENCE [LARGE SCALE GENOMIC DNA]</scope>
    <source>
        <strain evidence="13">JU1422</strain>
    </source>
</reference>
<dbReference type="Gene3D" id="2.10.25.10">
    <property type="entry name" value="Laminin"/>
    <property type="match status" value="7"/>
</dbReference>
<evidence type="ECO:0000259" key="11">
    <source>
        <dbReference type="PROSITE" id="PS51041"/>
    </source>
</evidence>
<dbReference type="InterPro" id="IPR018097">
    <property type="entry name" value="EGF_Ca-bd_CS"/>
</dbReference>
<keyword evidence="13" id="KW-1185">Reference proteome</keyword>
<evidence type="ECO:0000256" key="5">
    <source>
        <dbReference type="ARBA" id="ARBA00022737"/>
    </source>
</evidence>
<dbReference type="InterPro" id="IPR000742">
    <property type="entry name" value="EGF"/>
</dbReference>
<evidence type="ECO:0000256" key="1">
    <source>
        <dbReference type="ARBA" id="ARBA00004613"/>
    </source>
</evidence>
<dbReference type="SUPFAM" id="SSF57184">
    <property type="entry name" value="Growth factor receptor domain"/>
    <property type="match status" value="2"/>
</dbReference>
<keyword evidence="8" id="KW-0325">Glycoprotein</keyword>
<evidence type="ECO:0008006" key="14">
    <source>
        <dbReference type="Google" id="ProtNLM"/>
    </source>
</evidence>
<evidence type="ECO:0000256" key="3">
    <source>
        <dbReference type="ARBA" id="ARBA00022536"/>
    </source>
</evidence>
<dbReference type="Pfam" id="PF00008">
    <property type="entry name" value="EGF"/>
    <property type="match status" value="1"/>
</dbReference>
<evidence type="ECO:0000256" key="9">
    <source>
        <dbReference type="PROSITE-ProRule" id="PRU00076"/>
    </source>
</evidence>
<feature type="domain" description="EGF-like" evidence="10">
    <location>
        <begin position="302"/>
        <end position="341"/>
    </location>
</feature>
<evidence type="ECO:0000256" key="8">
    <source>
        <dbReference type="ARBA" id="ARBA00023180"/>
    </source>
</evidence>
<dbReference type="InterPro" id="IPR052080">
    <property type="entry name" value="vWF_C/EGF_Fibrillin"/>
</dbReference>
<feature type="domain" description="EGF-like" evidence="10">
    <location>
        <begin position="95"/>
        <end position="134"/>
    </location>
</feature>
<keyword evidence="2" id="KW-0964">Secreted</keyword>
<dbReference type="PROSITE" id="PS00022">
    <property type="entry name" value="EGF_1"/>
    <property type="match status" value="1"/>
</dbReference>
<dbReference type="EMBL" id="PDUG01000004">
    <property type="protein sequence ID" value="PIC32115.1"/>
    <property type="molecule type" value="Genomic_DNA"/>
</dbReference>
<dbReference type="Pfam" id="PF14670">
    <property type="entry name" value="FXa_inhibition"/>
    <property type="match status" value="4"/>
</dbReference>
<keyword evidence="7 9" id="KW-1015">Disulfide bond</keyword>
<comment type="caution">
    <text evidence="12">The sequence shown here is derived from an EMBL/GenBank/DDBJ whole genome shotgun (WGS) entry which is preliminary data.</text>
</comment>
<dbReference type="InterPro" id="IPR011489">
    <property type="entry name" value="EMI_domain"/>
</dbReference>
<comment type="subcellular location">
    <subcellularLocation>
        <location evidence="1">Secreted</location>
    </subcellularLocation>
</comment>
<dbReference type="PROSITE" id="PS01187">
    <property type="entry name" value="EGF_CA"/>
    <property type="match status" value="2"/>
</dbReference>
<dbReference type="FunFam" id="2.10.25.10:FF:000008">
    <property type="entry name" value="Signal peptide, CUB domain, EGF-like 2"/>
    <property type="match status" value="1"/>
</dbReference>
<dbReference type="GO" id="GO:0005576">
    <property type="term" value="C:extracellular region"/>
    <property type="evidence" value="ECO:0007669"/>
    <property type="project" value="UniProtKB-SubCell"/>
</dbReference>
<evidence type="ECO:0000313" key="13">
    <source>
        <dbReference type="Proteomes" id="UP000230233"/>
    </source>
</evidence>
<feature type="disulfide bond" evidence="9">
    <location>
        <begin position="124"/>
        <end position="133"/>
    </location>
</feature>
<dbReference type="PROSITE" id="PS50026">
    <property type="entry name" value="EGF_3"/>
    <property type="match status" value="2"/>
</dbReference>
<name>A0A2G5TXS6_9PELO</name>
<dbReference type="Pfam" id="PF12662">
    <property type="entry name" value="cEGF"/>
    <property type="match status" value="1"/>
</dbReference>
<dbReference type="InterPro" id="IPR009030">
    <property type="entry name" value="Growth_fac_rcpt_cys_sf"/>
</dbReference>
<keyword evidence="4" id="KW-0732">Signal</keyword>
<proteinExistence type="predicted"/>
<dbReference type="Pfam" id="PF07546">
    <property type="entry name" value="EMI"/>
    <property type="match status" value="1"/>
</dbReference>
<dbReference type="InterPro" id="IPR026823">
    <property type="entry name" value="cEGF"/>
</dbReference>
<dbReference type="InterPro" id="IPR000152">
    <property type="entry name" value="EGF-type_Asp/Asn_hydroxyl_site"/>
</dbReference>
<keyword evidence="6" id="KW-0106">Calcium</keyword>
<evidence type="ECO:0000256" key="6">
    <source>
        <dbReference type="ARBA" id="ARBA00022837"/>
    </source>
</evidence>
<dbReference type="PROSITE" id="PS51041">
    <property type="entry name" value="EMI"/>
    <property type="match status" value="1"/>
</dbReference>
<dbReference type="OrthoDB" id="6286622at2759"/>
<sequence length="402" mass="44861">MNKQMILKLLKVVWRNVCPHEEVEIVTLKEPCVQAYTKYVRSRKPGCNGKFQSCAVRQPKTIYFHTYKKVNRTRRHTIAECCPGWVHRPGEAGCQRANCSSDLCHNGGTCVPSEHNDNEQVCECPTGFTGAKCQYDINECMANNGGCEHECVNTIGTFYCRCWPGFELSTDGNTCTDIDECATANGGCSERCVNTAGGFRCDCPSDLYLHSDGRTCGKVTSCSVDNGGCDHDCEDDSNGEYYRCRCRPGFKLSENKRSCQAIDPCLDNNGKCQHHCTNNNGRVQCQCYPGFHLSYDRRSCVDIDECSKDNGCEHYCENIKGTYRCKCREGYQLGRDGRTCEEMLGGCQVGNGGCQHDCYDQPDGGHICKCRQGYVLADDQKLCHGELASFDLFMKSLTLKDV</sequence>
<dbReference type="FunFam" id="2.10.25.10:FF:000699">
    <property type="entry name" value="Uncharacterized protein, isoform C"/>
    <property type="match status" value="1"/>
</dbReference>
<accession>A0A2G5TXS6</accession>
<dbReference type="PANTHER" id="PTHR47333">
    <property type="entry name" value="VON WILLEBRAND FACTOR C AND EGF DOMAIN-CONTAINING PROTEIN"/>
    <property type="match status" value="1"/>
</dbReference>
<evidence type="ECO:0000256" key="7">
    <source>
        <dbReference type="ARBA" id="ARBA00023157"/>
    </source>
</evidence>
<dbReference type="SUPFAM" id="SSF57196">
    <property type="entry name" value="EGF/Laminin"/>
    <property type="match status" value="2"/>
</dbReference>
<evidence type="ECO:0000256" key="4">
    <source>
        <dbReference type="ARBA" id="ARBA00022729"/>
    </source>
</evidence>
<dbReference type="SMART" id="SM00181">
    <property type="entry name" value="EGF"/>
    <property type="match status" value="7"/>
</dbReference>
<keyword evidence="3 9" id="KW-0245">EGF-like domain</keyword>
<keyword evidence="5" id="KW-0677">Repeat</keyword>
<organism evidence="12 13">
    <name type="scientific">Caenorhabditis nigoni</name>
    <dbReference type="NCBI Taxonomy" id="1611254"/>
    <lineage>
        <taxon>Eukaryota</taxon>
        <taxon>Metazoa</taxon>
        <taxon>Ecdysozoa</taxon>
        <taxon>Nematoda</taxon>
        <taxon>Chromadorea</taxon>
        <taxon>Rhabditida</taxon>
        <taxon>Rhabditina</taxon>
        <taxon>Rhabditomorpha</taxon>
        <taxon>Rhabditoidea</taxon>
        <taxon>Rhabditidae</taxon>
        <taxon>Peloderinae</taxon>
        <taxon>Caenorhabditis</taxon>
    </lineage>
</organism>
<protein>
    <recommendedName>
        <fullName evidence="14">EGF-like domain-containing protein</fullName>
    </recommendedName>
</protein>
<feature type="disulfide bond" evidence="9">
    <location>
        <begin position="306"/>
        <end position="316"/>
    </location>
</feature>
<dbReference type="PROSITE" id="PS00010">
    <property type="entry name" value="ASX_HYDROXYL"/>
    <property type="match status" value="3"/>
</dbReference>
<dbReference type="AlphaFoldDB" id="A0A2G5TXS6"/>
<dbReference type="InterPro" id="IPR001881">
    <property type="entry name" value="EGF-like_Ca-bd_dom"/>
</dbReference>
<evidence type="ECO:0000256" key="2">
    <source>
        <dbReference type="ARBA" id="ARBA00022525"/>
    </source>
</evidence>
<dbReference type="PROSITE" id="PS01186">
    <property type="entry name" value="EGF_2"/>
    <property type="match status" value="6"/>
</dbReference>
<dbReference type="GO" id="GO:0005509">
    <property type="term" value="F:calcium ion binding"/>
    <property type="evidence" value="ECO:0007669"/>
    <property type="project" value="InterPro"/>
</dbReference>
<evidence type="ECO:0000259" key="10">
    <source>
        <dbReference type="PROSITE" id="PS50026"/>
    </source>
</evidence>
<dbReference type="PANTHER" id="PTHR47333:SF4">
    <property type="entry name" value="EGF-LIKE DOMAIN-CONTAINING PROTEIN"/>
    <property type="match status" value="1"/>
</dbReference>
<gene>
    <name evidence="12" type="primary">Cni-Y64G10A.7</name>
    <name evidence="12" type="synonym">Cnig_chr_IV.g12573</name>
    <name evidence="12" type="ORF">B9Z55_012573</name>
</gene>
<feature type="domain" description="EMI" evidence="11">
    <location>
        <begin position="14"/>
        <end position="96"/>
    </location>
</feature>
<evidence type="ECO:0000313" key="12">
    <source>
        <dbReference type="EMBL" id="PIC32115.1"/>
    </source>
</evidence>
<dbReference type="SMART" id="SM00179">
    <property type="entry name" value="EGF_CA"/>
    <property type="match status" value="6"/>
</dbReference>